<comment type="caution">
    <text evidence="1">The sequence shown here is derived from an EMBL/GenBank/DDBJ whole genome shotgun (WGS) entry which is preliminary data.</text>
</comment>
<evidence type="ECO:0000313" key="1">
    <source>
        <dbReference type="EMBL" id="PWK23356.1"/>
    </source>
</evidence>
<dbReference type="AlphaFoldDB" id="A0A316E045"/>
<gene>
    <name evidence="1" type="ORF">LV89_03173</name>
</gene>
<dbReference type="Proteomes" id="UP000245489">
    <property type="component" value="Unassembled WGS sequence"/>
</dbReference>
<keyword evidence="2" id="KW-1185">Reference proteome</keyword>
<sequence length="85" mass="10451">MNREHYYLNTQHKDQNRYSFFIQIIQSIKKHKLLNINYLKQIIISTIFTTHHNYLKLRIIYHNISMDFDELYIINFAVENMADNT</sequence>
<name>A0A316E045_9BACT</name>
<reference evidence="1 2" key="1">
    <citation type="submission" date="2018-05" db="EMBL/GenBank/DDBJ databases">
        <title>Genomic Encyclopedia of Archaeal and Bacterial Type Strains, Phase II (KMG-II): from individual species to whole genera.</title>
        <authorList>
            <person name="Goeker M."/>
        </authorList>
    </citation>
    <scope>NUCLEOTIDE SEQUENCE [LARGE SCALE GENOMIC DNA]</scope>
    <source>
        <strain evidence="1 2">DSM 22214</strain>
    </source>
</reference>
<protein>
    <submittedName>
        <fullName evidence="1">Uncharacterized protein</fullName>
    </submittedName>
</protein>
<evidence type="ECO:0000313" key="2">
    <source>
        <dbReference type="Proteomes" id="UP000245489"/>
    </source>
</evidence>
<organism evidence="1 2">
    <name type="scientific">Arcicella aurantiaca</name>
    <dbReference type="NCBI Taxonomy" id="591202"/>
    <lineage>
        <taxon>Bacteria</taxon>
        <taxon>Pseudomonadati</taxon>
        <taxon>Bacteroidota</taxon>
        <taxon>Cytophagia</taxon>
        <taxon>Cytophagales</taxon>
        <taxon>Flectobacillaceae</taxon>
        <taxon>Arcicella</taxon>
    </lineage>
</organism>
<proteinExistence type="predicted"/>
<accession>A0A316E045</accession>
<dbReference type="EMBL" id="QGGO01000017">
    <property type="protein sequence ID" value="PWK23356.1"/>
    <property type="molecule type" value="Genomic_DNA"/>
</dbReference>